<dbReference type="Gene3D" id="3.10.580.10">
    <property type="entry name" value="CBS-domain"/>
    <property type="match status" value="1"/>
</dbReference>
<evidence type="ECO:0000256" key="1">
    <source>
        <dbReference type="ARBA" id="ARBA00022737"/>
    </source>
</evidence>
<dbReference type="PANTHER" id="PTHR12064">
    <property type="entry name" value="METAL TRANSPORTER CNNM"/>
    <property type="match status" value="1"/>
</dbReference>
<name>A0A1V9ZTH5_ACHHY</name>
<protein>
    <recommendedName>
        <fullName evidence="3">CBS domain-containing protein</fullName>
    </recommendedName>
</protein>
<dbReference type="PROSITE" id="PS51371">
    <property type="entry name" value="CBS"/>
    <property type="match status" value="2"/>
</dbReference>
<accession>A0A1V9ZTH5</accession>
<keyword evidence="2" id="KW-0129">CBS domain</keyword>
<evidence type="ECO:0000256" key="2">
    <source>
        <dbReference type="PROSITE-ProRule" id="PRU00703"/>
    </source>
</evidence>
<sequence>PIENAYTLPVTTVLDLHTIQTIYHTGYSRIPVWDKDINDIVGIIFVKDLIFADPDEKTTLLNFVHVFGRGVHRVWPDSTLGEVMQAFKAGRTHLALVHDVNNRGPGDPFYETKGIVTLEDIVEEILQDKIYDESDAIDAETHRKNRLSHHSYDPGMSHYLDGKTPVKYLTKPEADALAKHLLAHEPVFATVDGNNLSLDEGRLSALILSKCPVLEFHSNDAPHAELFVEGKVTNHCLVVLQGHVTVASGVSTSTAGLWSVLCGNALIVPDGSFEADVTVEVPRDAYVRVVRISHFDFQSTLYPMHIADSANVLQQRREEIKKQPSSDDLELAIPSPRRFGHDGFASDVPTPAAPYILSTRDSI</sequence>
<dbReference type="InterPro" id="IPR044751">
    <property type="entry name" value="Ion_transp-like_CBS"/>
</dbReference>
<dbReference type="Proteomes" id="UP000243579">
    <property type="component" value="Unassembled WGS sequence"/>
</dbReference>
<feature type="domain" description="CBS" evidence="3">
    <location>
        <begin position="1"/>
        <end position="59"/>
    </location>
</feature>
<dbReference type="Pfam" id="PF00571">
    <property type="entry name" value="CBS"/>
    <property type="match status" value="1"/>
</dbReference>
<dbReference type="OrthoDB" id="5353557at2759"/>
<dbReference type="InterPro" id="IPR045095">
    <property type="entry name" value="ACDP"/>
</dbReference>
<feature type="domain" description="CBS" evidence="3">
    <location>
        <begin position="67"/>
        <end position="133"/>
    </location>
</feature>
<dbReference type="SUPFAM" id="SSF54631">
    <property type="entry name" value="CBS-domain pair"/>
    <property type="match status" value="1"/>
</dbReference>
<dbReference type="InterPro" id="IPR046342">
    <property type="entry name" value="CBS_dom_sf"/>
</dbReference>
<dbReference type="STRING" id="1202772.A0A1V9ZTH5"/>
<proteinExistence type="predicted"/>
<keyword evidence="5" id="KW-1185">Reference proteome</keyword>
<dbReference type="InterPro" id="IPR000644">
    <property type="entry name" value="CBS_dom"/>
</dbReference>
<dbReference type="EMBL" id="JNBR01000015">
    <property type="protein sequence ID" value="OQS01080.1"/>
    <property type="molecule type" value="Genomic_DNA"/>
</dbReference>
<comment type="caution">
    <text evidence="4">The sequence shown here is derived from an EMBL/GenBank/DDBJ whole genome shotgun (WGS) entry which is preliminary data.</text>
</comment>
<feature type="non-terminal residue" evidence="4">
    <location>
        <position position="1"/>
    </location>
</feature>
<keyword evidence="1" id="KW-0677">Repeat</keyword>
<reference evidence="4 5" key="1">
    <citation type="journal article" date="2014" name="Genome Biol. Evol.">
        <title>The secreted proteins of Achlya hypogyna and Thraustotheca clavata identify the ancestral oomycete secretome and reveal gene acquisitions by horizontal gene transfer.</title>
        <authorList>
            <person name="Misner I."/>
            <person name="Blouin N."/>
            <person name="Leonard G."/>
            <person name="Richards T.A."/>
            <person name="Lane C.E."/>
        </authorList>
    </citation>
    <scope>NUCLEOTIDE SEQUENCE [LARGE SCALE GENOMIC DNA]</scope>
    <source>
        <strain evidence="4 5">ATCC 48635</strain>
    </source>
</reference>
<dbReference type="AlphaFoldDB" id="A0A1V9ZTH5"/>
<evidence type="ECO:0000313" key="5">
    <source>
        <dbReference type="Proteomes" id="UP000243579"/>
    </source>
</evidence>
<organism evidence="4 5">
    <name type="scientific">Achlya hypogyna</name>
    <name type="common">Oomycete</name>
    <name type="synonym">Protoachlya hypogyna</name>
    <dbReference type="NCBI Taxonomy" id="1202772"/>
    <lineage>
        <taxon>Eukaryota</taxon>
        <taxon>Sar</taxon>
        <taxon>Stramenopiles</taxon>
        <taxon>Oomycota</taxon>
        <taxon>Saprolegniomycetes</taxon>
        <taxon>Saprolegniales</taxon>
        <taxon>Achlyaceae</taxon>
        <taxon>Achlya</taxon>
    </lineage>
</organism>
<evidence type="ECO:0000313" key="4">
    <source>
        <dbReference type="EMBL" id="OQS01080.1"/>
    </source>
</evidence>
<evidence type="ECO:0000259" key="3">
    <source>
        <dbReference type="PROSITE" id="PS51371"/>
    </source>
</evidence>
<dbReference type="PANTHER" id="PTHR12064:SF94">
    <property type="entry name" value="UNEXTENDED PROTEIN"/>
    <property type="match status" value="1"/>
</dbReference>
<dbReference type="GO" id="GO:0010960">
    <property type="term" value="P:magnesium ion homeostasis"/>
    <property type="evidence" value="ECO:0007669"/>
    <property type="project" value="InterPro"/>
</dbReference>
<dbReference type="CDD" id="cd04590">
    <property type="entry name" value="CBS_pair_CorC_HlyC_assoc"/>
    <property type="match status" value="1"/>
</dbReference>
<gene>
    <name evidence="4" type="ORF">ACHHYP_01848</name>
</gene>